<organism evidence="1 2">
    <name type="scientific">Ramlibacter monticola</name>
    <dbReference type="NCBI Taxonomy" id="1926872"/>
    <lineage>
        <taxon>Bacteria</taxon>
        <taxon>Pseudomonadati</taxon>
        <taxon>Pseudomonadota</taxon>
        <taxon>Betaproteobacteria</taxon>
        <taxon>Burkholderiales</taxon>
        <taxon>Comamonadaceae</taxon>
        <taxon>Ramlibacter</taxon>
    </lineage>
</organism>
<evidence type="ECO:0000313" key="2">
    <source>
        <dbReference type="Proteomes" id="UP000599109"/>
    </source>
</evidence>
<gene>
    <name evidence="1" type="ORF">JJ685_03295</name>
</gene>
<dbReference type="AlphaFoldDB" id="A0A936YXZ3"/>
<dbReference type="Proteomes" id="UP000599109">
    <property type="component" value="Unassembled WGS sequence"/>
</dbReference>
<comment type="caution">
    <text evidence="1">The sequence shown here is derived from an EMBL/GenBank/DDBJ whole genome shotgun (WGS) entry which is preliminary data.</text>
</comment>
<proteinExistence type="predicted"/>
<dbReference type="PANTHER" id="PTHR35609">
    <property type="entry name" value="MACRO DOMAIN-CONTAINING PROTEIN"/>
    <property type="match status" value="1"/>
</dbReference>
<accession>A0A936YXZ3</accession>
<evidence type="ECO:0000313" key="1">
    <source>
        <dbReference type="EMBL" id="MBL0390161.1"/>
    </source>
</evidence>
<reference evidence="1 2" key="1">
    <citation type="journal article" date="2017" name="Int. J. Syst. Evol. Microbiol.">
        <title>Ramlibacter monticola sp. nov., isolated from forest soil.</title>
        <authorList>
            <person name="Chaudhary D.K."/>
            <person name="Kim J."/>
        </authorList>
    </citation>
    <scope>NUCLEOTIDE SEQUENCE [LARGE SCALE GENOMIC DNA]</scope>
    <source>
        <strain evidence="1 2">KACC 19175</strain>
    </source>
</reference>
<dbReference type="RefSeq" id="WP_201672733.1">
    <property type="nucleotide sequence ID" value="NZ_JAEQNE010000001.1"/>
</dbReference>
<dbReference type="EMBL" id="JAEQNE010000001">
    <property type="protein sequence ID" value="MBL0390161.1"/>
    <property type="molecule type" value="Genomic_DNA"/>
</dbReference>
<name>A0A936YXZ3_9BURK</name>
<dbReference type="PANTHER" id="PTHR35609:SF1">
    <property type="entry name" value="MACRO DOMAIN-CONTAINING PROTEIN"/>
    <property type="match status" value="1"/>
</dbReference>
<sequence>MNWFEAITGFPETSYAQTQRRLRVVLGQLTSEASSRTFAVGSLETPSLGELRARTAHLAQSGRSSVGIEQGDVRKLHADPANAGALFQVASQFNLLEMVHPDVAPEDGVARYELDHTQGPACAIAAGAATIFRNYLVRFPDGTIGQTRERQIDCLGDLGQALGNEDARLWRMKNGYALFTREGLSSIDRHLAAADDDTIDQLRCLLRIGLHWGVGLTDVEPGPTVSQAFCSALPVSYNRIAVPELWSRFATLVLEAAYEATLRAGWLSAARGGSNRVFLTRLGGGAFGNDIGWIDAAIWRALEQAAGWGLGIRLVSYGPPDEDLRQLARVLVP</sequence>
<keyword evidence="2" id="KW-1185">Reference proteome</keyword>
<protein>
    <submittedName>
        <fullName evidence="1">Uncharacterized protein</fullName>
    </submittedName>
</protein>